<dbReference type="GO" id="GO:0005886">
    <property type="term" value="C:plasma membrane"/>
    <property type="evidence" value="ECO:0007669"/>
    <property type="project" value="TreeGrafter"/>
</dbReference>
<evidence type="ECO:0000256" key="9">
    <source>
        <dbReference type="ARBA" id="ARBA00023157"/>
    </source>
</evidence>
<feature type="binding site" evidence="16">
    <location>
        <position position="224"/>
    </location>
    <ligand>
        <name>chloride</name>
        <dbReference type="ChEBI" id="CHEBI:17996"/>
        <label>1</label>
    </ligand>
</feature>
<feature type="disulfide bond" evidence="18 20">
    <location>
        <begin position="351"/>
        <end position="369"/>
    </location>
</feature>
<keyword evidence="2 21" id="KW-0121">Carboxypeptidase</keyword>
<feature type="active site" description="Proton acceptor 2" evidence="15">
    <location>
        <position position="383"/>
    </location>
</feature>
<dbReference type="CDD" id="cd06461">
    <property type="entry name" value="M2_ACE"/>
    <property type="match status" value="1"/>
</dbReference>
<comment type="catalytic activity">
    <reaction evidence="11">
        <text>Release of a C-terminal dipeptide, oligopeptide-|-Xaa-Yaa, when Xaa is not Pro, and Yaa is neither Asp nor Glu. Thus, conversion of angiotensin I to angiotensin II, with increase in vasoconstrictor activity, but no action on angiotensin II.</text>
        <dbReference type="EC" id="3.4.15.1"/>
    </reaction>
</comment>
<dbReference type="GO" id="GO:0008237">
    <property type="term" value="F:metallopeptidase activity"/>
    <property type="evidence" value="ECO:0007669"/>
    <property type="project" value="UniProtKB-KW"/>
</dbReference>
<feature type="disulfide bond" evidence="18">
    <location>
        <begin position="148"/>
        <end position="157"/>
    </location>
</feature>
<feature type="glycosylation site" description="N-linked (GlcNAc...) asparagine" evidence="14">
    <location>
        <position position="68"/>
    </location>
</feature>
<dbReference type="GO" id="GO:0008241">
    <property type="term" value="F:peptidyl-dipeptidase activity"/>
    <property type="evidence" value="ECO:0007669"/>
    <property type="project" value="UniProtKB-EC"/>
</dbReference>
<comment type="caution">
    <text evidence="24">The sequence shown here is derived from an EMBL/GenBank/DDBJ whole genome shotgun (WGS) entry which is preliminary data.</text>
</comment>
<evidence type="ECO:0000313" key="23">
    <source>
        <dbReference type="EMBL" id="KAK6620053.1"/>
    </source>
</evidence>
<evidence type="ECO:0000256" key="14">
    <source>
        <dbReference type="PIRSR" id="PIRSR601548-10"/>
    </source>
</evidence>
<evidence type="ECO:0000256" key="18">
    <source>
        <dbReference type="PIRSR" id="PIRSR601548-4"/>
    </source>
</evidence>
<evidence type="ECO:0000256" key="10">
    <source>
        <dbReference type="ARBA" id="ARBA00023180"/>
    </source>
</evidence>
<feature type="binding site" evidence="16">
    <location>
        <position position="519"/>
    </location>
    <ligand>
        <name>chloride</name>
        <dbReference type="ChEBI" id="CHEBI:17996"/>
        <label>1</label>
    </ligand>
</feature>
<accession>A0AAN8PJW5</accession>
<evidence type="ECO:0000256" key="7">
    <source>
        <dbReference type="ARBA" id="ARBA00022833"/>
    </source>
</evidence>
<dbReference type="EC" id="3.4.-.-" evidence="21"/>
<evidence type="ECO:0000256" key="21">
    <source>
        <dbReference type="RuleBase" id="RU361144"/>
    </source>
</evidence>
<feature type="binding site" evidence="17">
    <location>
        <position position="410"/>
    </location>
    <ligand>
        <name>Zn(2+)</name>
        <dbReference type="ChEBI" id="CHEBI:29105"/>
        <label>1</label>
        <note>catalytic</note>
    </ligand>
</feature>
<evidence type="ECO:0000256" key="16">
    <source>
        <dbReference type="PIRSR" id="PIRSR601548-2"/>
    </source>
</evidence>
<feature type="chain" id="PRO_5042853968" description="Angiotensin-converting enzyme" evidence="22">
    <location>
        <begin position="25"/>
        <end position="654"/>
    </location>
</feature>
<keyword evidence="9 18" id="KW-1015">Disulfide bond</keyword>
<evidence type="ECO:0000256" key="6">
    <source>
        <dbReference type="ARBA" id="ARBA00022801"/>
    </source>
</evidence>
<feature type="active site" description="Proton acceptor 1" evidence="13">
    <location>
        <position position="383"/>
    </location>
</feature>
<dbReference type="PROSITE" id="PS52011">
    <property type="entry name" value="PEPTIDASE_M2"/>
    <property type="match status" value="1"/>
</dbReference>
<dbReference type="GO" id="GO:0006508">
    <property type="term" value="P:proteolysis"/>
    <property type="evidence" value="ECO:0007669"/>
    <property type="project" value="UniProtKB-KW"/>
</dbReference>
<keyword evidence="4 17" id="KW-0479">Metal-binding</keyword>
<evidence type="ECO:0000256" key="22">
    <source>
        <dbReference type="SAM" id="SignalP"/>
    </source>
</evidence>
<feature type="binding site" evidence="17">
    <location>
        <position position="386"/>
    </location>
    <ligand>
        <name>Zn(2+)</name>
        <dbReference type="ChEBI" id="CHEBI:29105"/>
        <label>1</label>
        <note>catalytic</note>
    </ligand>
</feature>
<dbReference type="InterPro" id="IPR001548">
    <property type="entry name" value="Peptidase_M2"/>
</dbReference>
<dbReference type="Pfam" id="PF01401">
    <property type="entry name" value="Peptidase_M2"/>
    <property type="match status" value="1"/>
</dbReference>
<evidence type="ECO:0000256" key="19">
    <source>
        <dbReference type="PIRSR" id="PIRSR601548-8"/>
    </source>
</evidence>
<name>A0AAN8PJW5_POLSC</name>
<keyword evidence="8 21" id="KW-0482">Metalloprotease</keyword>
<evidence type="ECO:0000256" key="3">
    <source>
        <dbReference type="ARBA" id="ARBA00022670"/>
    </source>
</evidence>
<dbReference type="AlphaFoldDB" id="A0AAN8PJW5"/>
<feature type="signal peptide" evidence="22">
    <location>
        <begin position="1"/>
        <end position="24"/>
    </location>
</feature>
<evidence type="ECO:0000256" key="12">
    <source>
        <dbReference type="ARBA" id="ARBA00039858"/>
    </source>
</evidence>
<reference evidence="24 26" key="1">
    <citation type="submission" date="2023-10" db="EMBL/GenBank/DDBJ databases">
        <title>Genomes of two closely related lineages of the louse Polyplax serrata with different host specificities.</title>
        <authorList>
            <person name="Martinu J."/>
            <person name="Tarabai H."/>
            <person name="Stefka J."/>
            <person name="Hypsa V."/>
        </authorList>
    </citation>
    <scope>NUCLEOTIDE SEQUENCE [LARGE SCALE GENOMIC DNA]</scope>
    <source>
        <strain evidence="23">98ZLc_SE</strain>
        <strain evidence="24">HR10_N</strain>
    </source>
</reference>
<dbReference type="Proteomes" id="UP001359485">
    <property type="component" value="Unassembled WGS sequence"/>
</dbReference>
<evidence type="ECO:0000256" key="1">
    <source>
        <dbReference type="ARBA" id="ARBA00008139"/>
    </source>
</evidence>
<dbReference type="FunFam" id="1.10.1370.30:FF:000004">
    <property type="entry name" value="Angiotensin-converting enzyme"/>
    <property type="match status" value="1"/>
</dbReference>
<evidence type="ECO:0000256" key="5">
    <source>
        <dbReference type="ARBA" id="ARBA00022729"/>
    </source>
</evidence>
<dbReference type="EMBL" id="JAWJWE010000005">
    <property type="protein sequence ID" value="KAK6634473.1"/>
    <property type="molecule type" value="Genomic_DNA"/>
</dbReference>
<comment type="similarity">
    <text evidence="1 20 21">Belongs to the peptidase M2 family.</text>
</comment>
<dbReference type="GO" id="GO:0046872">
    <property type="term" value="F:metal ion binding"/>
    <property type="evidence" value="ECO:0007669"/>
    <property type="project" value="UniProtKB-KW"/>
</dbReference>
<feature type="binding site" evidence="19">
    <location>
        <position position="386"/>
    </location>
    <ligand>
        <name>Zn(2+)</name>
        <dbReference type="ChEBI" id="CHEBI:29105"/>
        <label>2</label>
        <note>catalytic</note>
    </ligand>
</feature>
<keyword evidence="3 21" id="KW-0645">Protease</keyword>
<evidence type="ECO:0000313" key="26">
    <source>
        <dbReference type="Proteomes" id="UP001372834"/>
    </source>
</evidence>
<dbReference type="GO" id="GO:0004180">
    <property type="term" value="F:carboxypeptidase activity"/>
    <property type="evidence" value="ECO:0007669"/>
    <property type="project" value="UniProtKB-KW"/>
</dbReference>
<evidence type="ECO:0000256" key="20">
    <source>
        <dbReference type="PROSITE-ProRule" id="PRU01355"/>
    </source>
</evidence>
<organism evidence="24 26">
    <name type="scientific">Polyplax serrata</name>
    <name type="common">Common mouse louse</name>
    <dbReference type="NCBI Taxonomy" id="468196"/>
    <lineage>
        <taxon>Eukaryota</taxon>
        <taxon>Metazoa</taxon>
        <taxon>Ecdysozoa</taxon>
        <taxon>Arthropoda</taxon>
        <taxon>Hexapoda</taxon>
        <taxon>Insecta</taxon>
        <taxon>Pterygota</taxon>
        <taxon>Neoptera</taxon>
        <taxon>Paraneoptera</taxon>
        <taxon>Psocodea</taxon>
        <taxon>Troctomorpha</taxon>
        <taxon>Phthiraptera</taxon>
        <taxon>Anoplura</taxon>
        <taxon>Polyplacidae</taxon>
        <taxon>Polyplax</taxon>
    </lineage>
</organism>
<feature type="binding site" evidence="19">
    <location>
        <position position="410"/>
    </location>
    <ligand>
        <name>Zn(2+)</name>
        <dbReference type="ChEBI" id="CHEBI:29105"/>
        <label>2</label>
        <note>catalytic</note>
    </ligand>
</feature>
<feature type="active site" description="Proton donor 2" evidence="15">
    <location>
        <position position="510"/>
    </location>
</feature>
<gene>
    <name evidence="24" type="ORF">RUM43_011874</name>
    <name evidence="23" type="ORF">RUM44_006453</name>
</gene>
<dbReference type="EMBL" id="JAWJWF010000048">
    <property type="protein sequence ID" value="KAK6620053.1"/>
    <property type="molecule type" value="Genomic_DNA"/>
</dbReference>
<evidence type="ECO:0000256" key="13">
    <source>
        <dbReference type="PIRSR" id="PIRSR601548-1"/>
    </source>
</evidence>
<evidence type="ECO:0000313" key="24">
    <source>
        <dbReference type="EMBL" id="KAK6634473.1"/>
    </source>
</evidence>
<keyword evidence="10 14" id="KW-0325">Glycoprotein</keyword>
<dbReference type="PANTHER" id="PTHR10514">
    <property type="entry name" value="ANGIOTENSIN-CONVERTING ENZYME"/>
    <property type="match status" value="1"/>
</dbReference>
<keyword evidence="6 21" id="KW-0378">Hydrolase</keyword>
<dbReference type="Proteomes" id="UP001372834">
    <property type="component" value="Unassembled WGS sequence"/>
</dbReference>
<feature type="binding site" evidence="17">
    <location>
        <position position="382"/>
    </location>
    <ligand>
        <name>Zn(2+)</name>
        <dbReference type="ChEBI" id="CHEBI:29105"/>
        <label>1</label>
        <note>catalytic</note>
    </ligand>
</feature>
<evidence type="ECO:0000256" key="15">
    <source>
        <dbReference type="PIRSR" id="PIRSR601548-11"/>
    </source>
</evidence>
<dbReference type="PANTHER" id="PTHR10514:SF45">
    <property type="entry name" value="ANGIOTENSIN-CONVERTING ENZYME"/>
    <property type="match status" value="1"/>
</dbReference>
<sequence>MAPLNFAWTIFSFFFMLQTKYVSCEDTTYVEGTNDSLEEALQFLREYDREASAMCTRLTMAQWNFSTNITMTNRRKMLTEQSLYDKFQRLSWRKAATFAWSRLPDPDVRRQMKKLTTEGRLALHDDQFKELKDIIDEMKEIYTKGTICPYNKNPVYCNQKLEPTLSKTMARSRDYHELLHVWKSWRDAVGPGIRQKYIRYVQLANQAARLSGFFDAGEQMRSVYDIPNFEDNLTELWNTVEPFYRELHAYVRRKLLQYYGSQYIRPDGPIPAHLLGNMWAQSWKNIEDLVLPYPGKTSGDVTPELLRQGYNPLRMFQVAEEFFISLGLKPMPPEFWRHSLLEKPVSREVVCRASAWDFCNRMDYRIKQCTEVVMEDFLTIHHEMAHIEYYLQYADQPYLYRAGANPAFHEAVGDVIGLSVQTPRHLQRIGLLNNITDDYETNINYLLSIALEKVVYLPFAYIVDKWRWSVFTEGVRNMNAKWWELRLNYQGLIPPILRSEDDFDPAAKYHVASDTPYIRYFLSVVMQFQLYESLCEASGHYGQLHTCDIYRSREAGRLLREVLQAGASRPWPDIVNIMSRGKTKKITANSLIQYFQPLITWLKVQNRKEAFVGWTTGPHDTALFADWYRSEGTTTSSGLSTYLLAFLLLTRWNQ</sequence>
<comment type="cofactor">
    <cofactor evidence="21">
        <name>Zn(2+)</name>
        <dbReference type="ChEBI" id="CHEBI:29105"/>
    </cofactor>
    <text evidence="21">Binds 1 zinc ion per subunit.</text>
</comment>
<evidence type="ECO:0000256" key="4">
    <source>
        <dbReference type="ARBA" id="ARBA00022723"/>
    </source>
</evidence>
<evidence type="ECO:0000256" key="2">
    <source>
        <dbReference type="ARBA" id="ARBA00022645"/>
    </source>
</evidence>
<keyword evidence="25" id="KW-1185">Reference proteome</keyword>
<keyword evidence="7 17" id="KW-0862">Zinc</keyword>
<keyword evidence="5 22" id="KW-0732">Signal</keyword>
<evidence type="ECO:0000256" key="17">
    <source>
        <dbReference type="PIRSR" id="PIRSR601548-3"/>
    </source>
</evidence>
<feature type="disulfide bond" evidence="18">
    <location>
        <begin position="535"/>
        <end position="547"/>
    </location>
</feature>
<proteinExistence type="inferred from homology"/>
<evidence type="ECO:0000256" key="11">
    <source>
        <dbReference type="ARBA" id="ARBA00036868"/>
    </source>
</evidence>
<dbReference type="SUPFAM" id="SSF55486">
    <property type="entry name" value="Metalloproteases ('zincins'), catalytic domain"/>
    <property type="match status" value="1"/>
</dbReference>
<feature type="active site" description="Proton donor 1" evidence="13">
    <location>
        <position position="510"/>
    </location>
</feature>
<comment type="caution">
    <text evidence="20">Lacks conserved residue(s) required for the propagation of feature annotation.</text>
</comment>
<evidence type="ECO:0000313" key="25">
    <source>
        <dbReference type="Proteomes" id="UP001359485"/>
    </source>
</evidence>
<feature type="binding site" evidence="19">
    <location>
        <position position="382"/>
    </location>
    <ligand>
        <name>Zn(2+)</name>
        <dbReference type="ChEBI" id="CHEBI:29105"/>
        <label>2</label>
        <note>catalytic</note>
    </ligand>
</feature>
<feature type="glycosylation site" description="N-linked (GlcNAc...) asparagine; partial" evidence="14">
    <location>
        <position position="151"/>
    </location>
</feature>
<dbReference type="Gene3D" id="1.10.1370.30">
    <property type="match status" value="1"/>
</dbReference>
<protein>
    <recommendedName>
        <fullName evidence="12 21">Angiotensin-converting enzyme</fullName>
        <ecNumber evidence="21">3.4.-.-</ecNumber>
    </recommendedName>
</protein>
<dbReference type="PRINTS" id="PR00791">
    <property type="entry name" value="PEPDIPTASEA"/>
</dbReference>
<evidence type="ECO:0000256" key="8">
    <source>
        <dbReference type="ARBA" id="ARBA00023049"/>
    </source>
</evidence>